<keyword evidence="2" id="KW-0964">Secreted</keyword>
<dbReference type="AlphaFoldDB" id="A0A1I3C0C9"/>
<organism evidence="3 4">
    <name type="scientific">Selenomonas ruminantium</name>
    <dbReference type="NCBI Taxonomy" id="971"/>
    <lineage>
        <taxon>Bacteria</taxon>
        <taxon>Bacillati</taxon>
        <taxon>Bacillota</taxon>
        <taxon>Negativicutes</taxon>
        <taxon>Selenomonadales</taxon>
        <taxon>Selenomonadaceae</taxon>
        <taxon>Selenomonas</taxon>
    </lineage>
</organism>
<evidence type="ECO:0000313" key="4">
    <source>
        <dbReference type="Proteomes" id="UP000183639"/>
    </source>
</evidence>
<evidence type="ECO:0000256" key="2">
    <source>
        <dbReference type="ARBA" id="ARBA00022525"/>
    </source>
</evidence>
<dbReference type="EMBL" id="FOQK01000002">
    <property type="protein sequence ID" value="SFH67431.1"/>
    <property type="molecule type" value="Genomic_DNA"/>
</dbReference>
<dbReference type="Proteomes" id="UP000183639">
    <property type="component" value="Unassembled WGS sequence"/>
</dbReference>
<proteinExistence type="predicted"/>
<dbReference type="RefSeq" id="WP_075441701.1">
    <property type="nucleotide sequence ID" value="NZ_FOQK01000002.1"/>
</dbReference>
<dbReference type="PANTHER" id="PTHR38340">
    <property type="entry name" value="S-LAYER PROTEIN"/>
    <property type="match status" value="1"/>
</dbReference>
<gene>
    <name evidence="3" type="ORF">SAMN04487861_10226</name>
</gene>
<dbReference type="GO" id="GO:0005509">
    <property type="term" value="F:calcium ion binding"/>
    <property type="evidence" value="ECO:0007669"/>
    <property type="project" value="InterPro"/>
</dbReference>
<accession>A0A1I3C0C9</accession>
<dbReference type="Gene3D" id="2.150.10.10">
    <property type="entry name" value="Serralysin-like metalloprotease, C-terminal"/>
    <property type="match status" value="2"/>
</dbReference>
<dbReference type="InterPro" id="IPR050557">
    <property type="entry name" value="RTX_toxin/Mannuronan_C5-epim"/>
</dbReference>
<comment type="subcellular location">
    <subcellularLocation>
        <location evidence="1">Secreted</location>
    </subcellularLocation>
</comment>
<protein>
    <submittedName>
        <fullName evidence="3">Hemolysin-type calcium-binding repeat-containing protein</fullName>
    </submittedName>
</protein>
<dbReference type="GO" id="GO:0005576">
    <property type="term" value="C:extracellular region"/>
    <property type="evidence" value="ECO:0007669"/>
    <property type="project" value="UniProtKB-SubCell"/>
</dbReference>
<dbReference type="PANTHER" id="PTHR38340:SF1">
    <property type="entry name" value="S-LAYER PROTEIN"/>
    <property type="match status" value="1"/>
</dbReference>
<evidence type="ECO:0000313" key="3">
    <source>
        <dbReference type="EMBL" id="SFH67431.1"/>
    </source>
</evidence>
<dbReference type="InterPro" id="IPR001343">
    <property type="entry name" value="Hemolysn_Ca-bd"/>
</dbReference>
<dbReference type="SUPFAM" id="SSF51120">
    <property type="entry name" value="beta-Roll"/>
    <property type="match status" value="3"/>
</dbReference>
<dbReference type="Pfam" id="PF00353">
    <property type="entry name" value="HemolysinCabind"/>
    <property type="match status" value="5"/>
</dbReference>
<dbReference type="InterPro" id="IPR011049">
    <property type="entry name" value="Serralysin-like_metalloprot_C"/>
</dbReference>
<sequence length="619" mass="67415">MSNFTANAKGGTIILTKGNDTVRLGKGTDVIRTGLNSGTNNVVYNYDSSRDILEIEKGVKIVDGVRGYSFVGNNLVMRLGNTKINLVNMVNKSVRFRVQGSNKVETANFYRELPKNTSYAKNGKVMDWTRVVANASFSASKFDMSEYNENLKTFDARNVRRYITIAGNHGNNVIYTGNYGSLIEPSRGNDTIYLGKGTDVIRVDANDGSNVVYNYDSNRDILEIDKKVNTKAKNWRGYSLVGNDLVARLGNTKLTLKNMVNKSVRFRIQGSSKVETANFYKELPKNTSYARNGKVMDWTRVVANSSFSNKFDMSEYNENLRTFDARAVRTHVYIAGNRGNNVIYAGNYGSNIKGGDGNDTIYCGNGADYIYYDNDDNNDTLVNFNAKKDIVGVGKDAGDIKSVTLDGKDVVVTIGQNKWHANHGNGSLRFKNGATMGGIRIQGERSPQKRTLAQTVSYNTGNRTLTALTTNVGGNYNLASYAANAVTLNANKLRVKATLVGNAQNNTIIAGQAGSEIRAGKGNDRITCGAGADRIWFAKGDGRDTVLKSGKTDVAYLYGVRDIKQVTAKCVKGVMTLGIKGCSDTLSISGWKAGSSLSTVQLANGVKYNLAANGKLTRK</sequence>
<evidence type="ECO:0000256" key="1">
    <source>
        <dbReference type="ARBA" id="ARBA00004613"/>
    </source>
</evidence>
<name>A0A1I3C0C9_SELRU</name>
<reference evidence="3 4" key="1">
    <citation type="submission" date="2016-10" db="EMBL/GenBank/DDBJ databases">
        <authorList>
            <person name="de Groot N.N."/>
        </authorList>
    </citation>
    <scope>NUCLEOTIDE SEQUENCE [LARGE SCALE GENOMIC DNA]</scope>
    <source>
        <strain evidence="3 4">Z108</strain>
    </source>
</reference>